<dbReference type="CDD" id="cd00093">
    <property type="entry name" value="HTH_XRE"/>
    <property type="match status" value="1"/>
</dbReference>
<organism evidence="2 3">
    <name type="scientific">Gilvimarinus xylanilyticus</name>
    <dbReference type="NCBI Taxonomy" id="2944139"/>
    <lineage>
        <taxon>Bacteria</taxon>
        <taxon>Pseudomonadati</taxon>
        <taxon>Pseudomonadota</taxon>
        <taxon>Gammaproteobacteria</taxon>
        <taxon>Cellvibrionales</taxon>
        <taxon>Cellvibrionaceae</taxon>
        <taxon>Gilvimarinus</taxon>
    </lineage>
</organism>
<dbReference type="PROSITE" id="PS50943">
    <property type="entry name" value="HTH_CROC1"/>
    <property type="match status" value="1"/>
</dbReference>
<gene>
    <name evidence="2" type="ORF">M6D89_11415</name>
</gene>
<dbReference type="Gene3D" id="1.10.260.40">
    <property type="entry name" value="lambda repressor-like DNA-binding domains"/>
    <property type="match status" value="1"/>
</dbReference>
<keyword evidence="3" id="KW-1185">Reference proteome</keyword>
<dbReference type="EMBL" id="JAMFTH010000003">
    <property type="protein sequence ID" value="MCP8899907.1"/>
    <property type="molecule type" value="Genomic_DNA"/>
</dbReference>
<dbReference type="Proteomes" id="UP001139319">
    <property type="component" value="Unassembled WGS sequence"/>
</dbReference>
<dbReference type="InterPro" id="IPR001387">
    <property type="entry name" value="Cro/C1-type_HTH"/>
</dbReference>
<dbReference type="AlphaFoldDB" id="A0A9X2KU58"/>
<reference evidence="2" key="2">
    <citation type="submission" date="2023-01" db="EMBL/GenBank/DDBJ databases">
        <title>Gilvimarinus xylanilyticus HB14 isolated from Caulerpa lentillifera aquaculture base in Hainan, China.</title>
        <authorList>
            <person name="Zhang Y.-J."/>
        </authorList>
    </citation>
    <scope>NUCLEOTIDE SEQUENCE</scope>
    <source>
        <strain evidence="2">HB14</strain>
    </source>
</reference>
<feature type="domain" description="HTH cro/C1-type" evidence="1">
    <location>
        <begin position="12"/>
        <end position="44"/>
    </location>
</feature>
<evidence type="ECO:0000259" key="1">
    <source>
        <dbReference type="PROSITE" id="PS50943"/>
    </source>
</evidence>
<reference evidence="2" key="1">
    <citation type="submission" date="2022-05" db="EMBL/GenBank/DDBJ databases">
        <authorList>
            <person name="Sun H.-N."/>
        </authorList>
    </citation>
    <scope>NUCLEOTIDE SEQUENCE</scope>
    <source>
        <strain evidence="2">HB14</strain>
    </source>
</reference>
<evidence type="ECO:0000313" key="3">
    <source>
        <dbReference type="Proteomes" id="UP001139319"/>
    </source>
</evidence>
<dbReference type="RefSeq" id="WP_253968201.1">
    <property type="nucleotide sequence ID" value="NZ_JAMFTH010000003.1"/>
</dbReference>
<dbReference type="Pfam" id="PF12844">
    <property type="entry name" value="HTH_19"/>
    <property type="match status" value="1"/>
</dbReference>
<sequence length="96" mass="10744">MDLGLFRIGVVLKQYRNENCFTLSDLAEKTGLECSTLSAIENGRFDGDIGDLLTYLNFANFELSCVNGEQCFPQLHELDLLFGDEETFSARLSPRG</sequence>
<name>A0A9X2KU58_9GAMM</name>
<accession>A0A9X2KU58</accession>
<proteinExistence type="predicted"/>
<protein>
    <submittedName>
        <fullName evidence="2">Helix-turn-helix domain-containing protein</fullName>
    </submittedName>
</protein>
<dbReference type="SUPFAM" id="SSF47413">
    <property type="entry name" value="lambda repressor-like DNA-binding domains"/>
    <property type="match status" value="1"/>
</dbReference>
<dbReference type="GO" id="GO:0003677">
    <property type="term" value="F:DNA binding"/>
    <property type="evidence" value="ECO:0007669"/>
    <property type="project" value="InterPro"/>
</dbReference>
<comment type="caution">
    <text evidence="2">The sequence shown here is derived from an EMBL/GenBank/DDBJ whole genome shotgun (WGS) entry which is preliminary data.</text>
</comment>
<evidence type="ECO:0000313" key="2">
    <source>
        <dbReference type="EMBL" id="MCP8899907.1"/>
    </source>
</evidence>
<dbReference type="InterPro" id="IPR010982">
    <property type="entry name" value="Lambda_DNA-bd_dom_sf"/>
</dbReference>